<evidence type="ECO:0000313" key="3">
    <source>
        <dbReference type="Proteomes" id="UP000026961"/>
    </source>
</evidence>
<dbReference type="AlphaFoldDB" id="A0A0E0AUN2"/>
<sequence length="297" mass="31685">MPLHCLAGVEPALPEHETEHHEASYVWMYGGTGQDVGGKERVGVESILIFEVKLPERAAEEVRGAAVLEDGERQRRSEQKESLASLVARPRSRGRRRQEHGGGAAAAALVGDAGGTESGGGDGDPEVLTRDGRGGRRRQEHGEERRQRPSSAVPAASDLEETGIPATLLAGWLLCGAGVAAAARCARREDGEEQRRWTSSAVLAAPDLELSSGWLLSGAGVAAAAWSVRGEDREEQRRRPSPAGRRRGRRGAVALGTKKMWCGVDNGKGNSVREEDLKSDGSGMVPILEFFSGMEPI</sequence>
<evidence type="ECO:0000313" key="2">
    <source>
        <dbReference type="EnsemblPlants" id="OGLUM08G13400.1"/>
    </source>
</evidence>
<evidence type="ECO:0000256" key="1">
    <source>
        <dbReference type="SAM" id="MobiDB-lite"/>
    </source>
</evidence>
<feature type="region of interest" description="Disordered" evidence="1">
    <location>
        <begin position="226"/>
        <end position="251"/>
    </location>
</feature>
<proteinExistence type="predicted"/>
<dbReference type="HOGENOM" id="CLU_1075125_0_0_1"/>
<name>A0A0E0AUN2_9ORYZ</name>
<reference evidence="2" key="1">
    <citation type="submission" date="2015-04" db="UniProtKB">
        <authorList>
            <consortium name="EnsemblPlants"/>
        </authorList>
    </citation>
    <scope>IDENTIFICATION</scope>
</reference>
<feature type="compositionally biased region" description="Basic and acidic residues" evidence="1">
    <location>
        <begin position="70"/>
        <end position="81"/>
    </location>
</feature>
<dbReference type="Proteomes" id="UP000026961">
    <property type="component" value="Chromosome 8"/>
</dbReference>
<reference evidence="2" key="2">
    <citation type="submission" date="2018-05" db="EMBL/GenBank/DDBJ databases">
        <title>OgluRS3 (Oryza glumaepatula Reference Sequence Version 3).</title>
        <authorList>
            <person name="Zhang J."/>
            <person name="Kudrna D."/>
            <person name="Lee S."/>
            <person name="Talag J."/>
            <person name="Welchert J."/>
            <person name="Wing R.A."/>
        </authorList>
    </citation>
    <scope>NUCLEOTIDE SEQUENCE [LARGE SCALE GENOMIC DNA]</scope>
</reference>
<dbReference type="Gramene" id="OGLUM08G13400.1">
    <property type="protein sequence ID" value="OGLUM08G13400.1"/>
    <property type="gene ID" value="OGLUM08G13400"/>
</dbReference>
<feature type="compositionally biased region" description="Gly residues" evidence="1">
    <location>
        <begin position="112"/>
        <end position="122"/>
    </location>
</feature>
<keyword evidence="3" id="KW-1185">Reference proteome</keyword>
<dbReference type="EnsemblPlants" id="OGLUM08G13400.1">
    <property type="protein sequence ID" value="OGLUM08G13400.1"/>
    <property type="gene ID" value="OGLUM08G13400"/>
</dbReference>
<feature type="region of interest" description="Disordered" evidence="1">
    <location>
        <begin position="70"/>
        <end position="159"/>
    </location>
</feature>
<organism evidence="2">
    <name type="scientific">Oryza glumipatula</name>
    <dbReference type="NCBI Taxonomy" id="40148"/>
    <lineage>
        <taxon>Eukaryota</taxon>
        <taxon>Viridiplantae</taxon>
        <taxon>Streptophyta</taxon>
        <taxon>Embryophyta</taxon>
        <taxon>Tracheophyta</taxon>
        <taxon>Spermatophyta</taxon>
        <taxon>Magnoliopsida</taxon>
        <taxon>Liliopsida</taxon>
        <taxon>Poales</taxon>
        <taxon>Poaceae</taxon>
        <taxon>BOP clade</taxon>
        <taxon>Oryzoideae</taxon>
        <taxon>Oryzeae</taxon>
        <taxon>Oryzinae</taxon>
        <taxon>Oryza</taxon>
    </lineage>
</organism>
<feature type="compositionally biased region" description="Basic and acidic residues" evidence="1">
    <location>
        <begin position="229"/>
        <end position="238"/>
    </location>
</feature>
<accession>A0A0E0AUN2</accession>
<protein>
    <submittedName>
        <fullName evidence="2">Uncharacterized protein</fullName>
    </submittedName>
</protein>